<proteinExistence type="predicted"/>
<feature type="transmembrane region" description="Helical" evidence="11">
    <location>
        <begin position="299"/>
        <end position="326"/>
    </location>
</feature>
<evidence type="ECO:0000256" key="9">
    <source>
        <dbReference type="ARBA" id="ARBA00023201"/>
    </source>
</evidence>
<dbReference type="InterPro" id="IPR006153">
    <property type="entry name" value="Cation/H_exchanger_TM"/>
</dbReference>
<dbReference type="Proteomes" id="UP000239895">
    <property type="component" value="Unassembled WGS sequence"/>
</dbReference>
<comment type="caution">
    <text evidence="13">The sequence shown here is derived from an EMBL/GenBank/DDBJ whole genome shotgun (WGS) entry which is preliminary data.</text>
</comment>
<keyword evidence="14" id="KW-1185">Reference proteome</keyword>
<evidence type="ECO:0000256" key="3">
    <source>
        <dbReference type="ARBA" id="ARBA00022475"/>
    </source>
</evidence>
<dbReference type="PANTHER" id="PTHR10110">
    <property type="entry name" value="SODIUM/HYDROGEN EXCHANGER"/>
    <property type="match status" value="1"/>
</dbReference>
<keyword evidence="2" id="KW-0813">Transport</keyword>
<accession>A0ABX5EGD3</accession>
<dbReference type="Gene3D" id="6.10.140.1330">
    <property type="match status" value="1"/>
</dbReference>
<feature type="transmembrane region" description="Helical" evidence="11">
    <location>
        <begin position="80"/>
        <end position="105"/>
    </location>
</feature>
<keyword evidence="7" id="KW-0406">Ion transport</keyword>
<keyword evidence="9" id="KW-0739">Sodium transport</keyword>
<feature type="transmembrane region" description="Helical" evidence="11">
    <location>
        <begin position="269"/>
        <end position="287"/>
    </location>
</feature>
<dbReference type="EMBL" id="PVTX01000002">
    <property type="protein sequence ID" value="PRZ08544.1"/>
    <property type="molecule type" value="Genomic_DNA"/>
</dbReference>
<feature type="transmembrane region" description="Helical" evidence="11">
    <location>
        <begin position="230"/>
        <end position="249"/>
    </location>
</feature>
<dbReference type="Pfam" id="PF00999">
    <property type="entry name" value="Na_H_Exchanger"/>
    <property type="match status" value="2"/>
</dbReference>
<reference evidence="13 14" key="1">
    <citation type="submission" date="2018-03" db="EMBL/GenBank/DDBJ databases">
        <title>Comparative analysis of microorganisms from saline springs in Andes Mountain Range, Colombia.</title>
        <authorList>
            <person name="Rubin E."/>
        </authorList>
    </citation>
    <scope>NUCLEOTIDE SEQUENCE [LARGE SCALE GENOMIC DNA]</scope>
    <source>
        <strain evidence="13 14">CG 23</strain>
    </source>
</reference>
<evidence type="ECO:0000313" key="14">
    <source>
        <dbReference type="Proteomes" id="UP000239895"/>
    </source>
</evidence>
<feature type="transmembrane region" description="Helical" evidence="11">
    <location>
        <begin position="180"/>
        <end position="201"/>
    </location>
</feature>
<gene>
    <name evidence="13" type="ORF">BCL65_10286</name>
</gene>
<comment type="subcellular location">
    <subcellularLocation>
        <location evidence="1">Cell membrane</location>
        <topology evidence="1">Multi-pass membrane protein</topology>
    </subcellularLocation>
</comment>
<feature type="transmembrane region" description="Helical" evidence="11">
    <location>
        <begin position="111"/>
        <end position="132"/>
    </location>
</feature>
<feature type="compositionally biased region" description="Basic and acidic residues" evidence="10">
    <location>
        <begin position="392"/>
        <end position="411"/>
    </location>
</feature>
<evidence type="ECO:0000256" key="2">
    <source>
        <dbReference type="ARBA" id="ARBA00022448"/>
    </source>
</evidence>
<protein>
    <submittedName>
        <fullName evidence="13">Sodium/proton antiporter (CPA1 family)</fullName>
    </submittedName>
</protein>
<feature type="domain" description="Cation/H+ exchanger transmembrane" evidence="12">
    <location>
        <begin position="13"/>
        <end position="329"/>
    </location>
</feature>
<evidence type="ECO:0000256" key="1">
    <source>
        <dbReference type="ARBA" id="ARBA00004651"/>
    </source>
</evidence>
<sequence>MDVMLVAVASVVIIIAVTALAPRAGVAAPLILVLIGTGISLLPTTPAIEIDPELILAGVLPALLYAAAASFPAMEFRRELTAIGGMSVLLVVVSAVVLGAVFAAVVPGIGLAAGIALGAIVSPTDAVATSIIKKLGAPRRVVVMLDGEGLLNDATSLVLLRSAIAATAATVSVWSVVGDFLQAVAIAVVCGVIVGRLGLWVRARVRNAALSTAASFVVPFAAYAPAEALGASGIVAAVAAGLVTGTLAARHLRPQDRLSEESNWRTVEVLLEGGLFLVMGLQIFGLVEDVRAEHGSLALALGVATIGAVGIVLVRAAFVLPLLALLERRRRRAEQVREVVHGMQARLEAGRASSEEPGRGLTAAAVAEAYAASLPAGMDPRRRRRAVQRMTRRVEAEQRRRAAPRTERREAGMATRMAQFQRRMLRKLADVDYLMAAPLGPREGMVLVWAGMRGVVTLAAAQTLPADFPQRSLLVLVAFGVAAGTLLVQGGTLPWVVRRLGLAGSASPRHAEGMEGLRAVHDAASRAMLDDPGLRRPDGGTYAPVVVARVRDLVLRDQEDQVEEEQTPEELATQFFELRLATIGAQRAALLEARSVGRYDSVLLNRALELLDAEQIAVEMRAE</sequence>
<evidence type="ECO:0000256" key="8">
    <source>
        <dbReference type="ARBA" id="ARBA00023136"/>
    </source>
</evidence>
<feature type="domain" description="Cation/H+ exchanger transmembrane" evidence="12">
    <location>
        <begin position="438"/>
        <end position="498"/>
    </location>
</feature>
<feature type="region of interest" description="Disordered" evidence="10">
    <location>
        <begin position="389"/>
        <end position="414"/>
    </location>
</feature>
<feature type="transmembrane region" description="Helical" evidence="11">
    <location>
        <begin position="208"/>
        <end position="224"/>
    </location>
</feature>
<feature type="transmembrane region" description="Helical" evidence="11">
    <location>
        <begin position="473"/>
        <end position="497"/>
    </location>
</feature>
<feature type="transmembrane region" description="Helical" evidence="11">
    <location>
        <begin position="153"/>
        <end position="174"/>
    </location>
</feature>
<organism evidence="13 14">
    <name type="scientific">Isoptericola halotolerans</name>
    <dbReference type="NCBI Taxonomy" id="300560"/>
    <lineage>
        <taxon>Bacteria</taxon>
        <taxon>Bacillati</taxon>
        <taxon>Actinomycetota</taxon>
        <taxon>Actinomycetes</taxon>
        <taxon>Micrococcales</taxon>
        <taxon>Promicromonosporaceae</taxon>
        <taxon>Isoptericola</taxon>
    </lineage>
</organism>
<evidence type="ECO:0000313" key="13">
    <source>
        <dbReference type="EMBL" id="PRZ08544.1"/>
    </source>
</evidence>
<dbReference type="RefSeq" id="WP_106265377.1">
    <property type="nucleotide sequence ID" value="NZ_PVTX01000002.1"/>
</dbReference>
<evidence type="ECO:0000259" key="12">
    <source>
        <dbReference type="Pfam" id="PF00999"/>
    </source>
</evidence>
<dbReference type="InterPro" id="IPR018422">
    <property type="entry name" value="Cation/H_exchanger_CPA1"/>
</dbReference>
<keyword evidence="4 11" id="KW-0812">Transmembrane</keyword>
<feature type="transmembrane region" description="Helical" evidence="11">
    <location>
        <begin position="54"/>
        <end position="73"/>
    </location>
</feature>
<evidence type="ECO:0000256" key="11">
    <source>
        <dbReference type="SAM" id="Phobius"/>
    </source>
</evidence>
<keyword evidence="3" id="KW-1003">Cell membrane</keyword>
<evidence type="ECO:0000256" key="10">
    <source>
        <dbReference type="SAM" id="MobiDB-lite"/>
    </source>
</evidence>
<keyword evidence="6" id="KW-0915">Sodium</keyword>
<name>A0ABX5EGD3_9MICO</name>
<evidence type="ECO:0000256" key="5">
    <source>
        <dbReference type="ARBA" id="ARBA00022989"/>
    </source>
</evidence>
<keyword evidence="8 11" id="KW-0472">Membrane</keyword>
<dbReference type="PANTHER" id="PTHR10110:SF86">
    <property type="entry name" value="SODIUM_HYDROGEN EXCHANGER 7"/>
    <property type="match status" value="1"/>
</dbReference>
<evidence type="ECO:0000256" key="4">
    <source>
        <dbReference type="ARBA" id="ARBA00022692"/>
    </source>
</evidence>
<keyword evidence="5 11" id="KW-1133">Transmembrane helix</keyword>
<evidence type="ECO:0000256" key="7">
    <source>
        <dbReference type="ARBA" id="ARBA00023065"/>
    </source>
</evidence>
<evidence type="ECO:0000256" key="6">
    <source>
        <dbReference type="ARBA" id="ARBA00023053"/>
    </source>
</evidence>